<feature type="domain" description="TonB-dependent receptor-like beta-barrel" evidence="5">
    <location>
        <begin position="445"/>
        <end position="916"/>
    </location>
</feature>
<comment type="caution">
    <text evidence="7">The sequence shown here is derived from an EMBL/GenBank/DDBJ whole genome shotgun (WGS) entry which is preliminary data.</text>
</comment>
<dbReference type="Pfam" id="PF13620">
    <property type="entry name" value="CarboxypepD_reg"/>
    <property type="match status" value="1"/>
</dbReference>
<dbReference type="PANTHER" id="PTHR40980">
    <property type="entry name" value="PLUG DOMAIN-CONTAINING PROTEIN"/>
    <property type="match status" value="1"/>
</dbReference>
<comment type="similarity">
    <text evidence="4">Belongs to the TonB-dependent receptor family.</text>
</comment>
<keyword evidence="8" id="KW-1185">Reference proteome</keyword>
<dbReference type="InterPro" id="IPR013784">
    <property type="entry name" value="Carb-bd-like_fold"/>
</dbReference>
<dbReference type="InterPro" id="IPR000531">
    <property type="entry name" value="Beta-barrel_TonB"/>
</dbReference>
<dbReference type="SUPFAM" id="SSF56935">
    <property type="entry name" value="Porins"/>
    <property type="match status" value="1"/>
</dbReference>
<keyword evidence="4" id="KW-0798">TonB box</keyword>
<dbReference type="Pfam" id="PF07715">
    <property type="entry name" value="Plug"/>
    <property type="match status" value="1"/>
</dbReference>
<dbReference type="EMBL" id="BMJA01000001">
    <property type="protein sequence ID" value="GGA31805.1"/>
    <property type="molecule type" value="Genomic_DNA"/>
</dbReference>
<accession>A0ABQ1FWM4</accession>
<dbReference type="Proteomes" id="UP000620046">
    <property type="component" value="Unassembled WGS sequence"/>
</dbReference>
<protein>
    <submittedName>
        <fullName evidence="7">TonB-dependent receptor</fullName>
    </submittedName>
</protein>
<evidence type="ECO:0000256" key="3">
    <source>
        <dbReference type="ARBA" id="ARBA00023237"/>
    </source>
</evidence>
<dbReference type="SUPFAM" id="SSF49452">
    <property type="entry name" value="Starch-binding domain-like"/>
    <property type="match status" value="1"/>
</dbReference>
<dbReference type="NCBIfam" id="TIGR01782">
    <property type="entry name" value="TonB-Xanth-Caul"/>
    <property type="match status" value="1"/>
</dbReference>
<evidence type="ECO:0000256" key="2">
    <source>
        <dbReference type="ARBA" id="ARBA00023136"/>
    </source>
</evidence>
<keyword evidence="2 4" id="KW-0472">Membrane</keyword>
<feature type="domain" description="TonB-dependent receptor plug" evidence="6">
    <location>
        <begin position="117"/>
        <end position="226"/>
    </location>
</feature>
<dbReference type="Pfam" id="PF00593">
    <property type="entry name" value="TonB_dep_Rec_b-barrel"/>
    <property type="match status" value="1"/>
</dbReference>
<gene>
    <name evidence="7" type="ORF">GCM10010981_21170</name>
</gene>
<keyword evidence="3" id="KW-0998">Cell outer membrane</keyword>
<organism evidence="7 8">
    <name type="scientific">Dyella nitratireducens</name>
    <dbReference type="NCBI Taxonomy" id="1849580"/>
    <lineage>
        <taxon>Bacteria</taxon>
        <taxon>Pseudomonadati</taxon>
        <taxon>Pseudomonadota</taxon>
        <taxon>Gammaproteobacteria</taxon>
        <taxon>Lysobacterales</taxon>
        <taxon>Rhodanobacteraceae</taxon>
        <taxon>Dyella</taxon>
    </lineage>
</organism>
<comment type="subcellular location">
    <subcellularLocation>
        <location evidence="1 4">Cell outer membrane</location>
    </subcellularLocation>
</comment>
<evidence type="ECO:0000313" key="7">
    <source>
        <dbReference type="EMBL" id="GGA31805.1"/>
    </source>
</evidence>
<sequence length="950" mass="104179">MVLALPTVVLAAPSGVNGHVEAANTHAPVAGAHIELREAQRTATTDRNGNFSLANVAPGVYTLVISVPGQGELERQVTVQERKPAVENFVVGNAVTSLGQVSVFAAATPDEQARAQQQQAPNMIFVQPQAAIERLPDVNAGEAVRRLPGVSLETDTGEGRFVNIRGLDADLNSTTFDGVRMMPTNVATPSGGGRAVAFDSIPAGLVGSLTVTNTNMPDQDAEALGGTIEITSKQMPKDKDQFIDLQLGTGLENLRDTPIHNYEMTGGLRFGPSANYKPFTVIGTVNYYQDHRAIDDVEAGYVDQQGAGVPDKAFSALDQRYYNYQRSRLGYGVEFDFQPDEDNKWFARYFDAGYTERKSRDNLIFNFAGAPVVDPNNPNGLIDDAAYQRGNEHEKETIDSRVAMIGGQNDFHSWRTDYHVAMSIGSYNKPYDYNSTFVSGSPNPGNPDGSGQAIIAYDNITRPNYPSYSILQGQNPANPSGYTLSDFSNGSEHDHDQEYNLGDNVTVPTHWFSTSTDEFIKFGVNARVRSRHNAQDNFDYNPPALPLSDAIQGGPITYYDGHYDIGPLINPQTIINLLTSNPGIFTENTANDFLADLQSRGRDRENIFAGYAEYQFQPVDKLSILGGVRYEATRARYEGMNVITNNGNLVSYSPNITQRNYGNVFPSLQLKYSFQPDLIGRVVYSKTIARPGFQQVTPSTQVDDVNNVVSQGNPALKPTYSDNIDASFEYYLPEGGLAYAGFFDKELTNYIVPLASVQTINNPVGILDVFTPGTLVTFSSYENISSAFARGLQLVYVDRFRGLPGALSGLGVNTNFTYVDSRIQIHPGLYSMLPSTSRDTANFSLTYEYQGLRLDLGAYHESKNIFALGGPLYTNADGTPSSVYADQYSSARTSLDFGASYAFNDTLSVYFGAKNLTNTKLRFTETSNDNRPIQREFYDQTFTAGVRIHL</sequence>
<evidence type="ECO:0000256" key="1">
    <source>
        <dbReference type="ARBA" id="ARBA00004442"/>
    </source>
</evidence>
<dbReference type="InterPro" id="IPR010104">
    <property type="entry name" value="TonB_rcpt_bac"/>
</dbReference>
<dbReference type="Gene3D" id="2.170.130.10">
    <property type="entry name" value="TonB-dependent receptor, plug domain"/>
    <property type="match status" value="1"/>
</dbReference>
<evidence type="ECO:0000259" key="6">
    <source>
        <dbReference type="Pfam" id="PF07715"/>
    </source>
</evidence>
<evidence type="ECO:0000313" key="8">
    <source>
        <dbReference type="Proteomes" id="UP000620046"/>
    </source>
</evidence>
<dbReference type="Gene3D" id="2.40.170.20">
    <property type="entry name" value="TonB-dependent receptor, beta-barrel domain"/>
    <property type="match status" value="1"/>
</dbReference>
<dbReference type="InterPro" id="IPR036942">
    <property type="entry name" value="Beta-barrel_TonB_sf"/>
</dbReference>
<dbReference type="InterPro" id="IPR037066">
    <property type="entry name" value="Plug_dom_sf"/>
</dbReference>
<evidence type="ECO:0000259" key="5">
    <source>
        <dbReference type="Pfam" id="PF00593"/>
    </source>
</evidence>
<keyword evidence="7" id="KW-0675">Receptor</keyword>
<dbReference type="Gene3D" id="2.60.40.1120">
    <property type="entry name" value="Carboxypeptidase-like, regulatory domain"/>
    <property type="match status" value="1"/>
</dbReference>
<evidence type="ECO:0000256" key="4">
    <source>
        <dbReference type="RuleBase" id="RU003357"/>
    </source>
</evidence>
<proteinExistence type="inferred from homology"/>
<reference evidence="8" key="1">
    <citation type="journal article" date="2019" name="Int. J. Syst. Evol. Microbiol.">
        <title>The Global Catalogue of Microorganisms (GCM) 10K type strain sequencing project: providing services to taxonomists for standard genome sequencing and annotation.</title>
        <authorList>
            <consortium name="The Broad Institute Genomics Platform"/>
            <consortium name="The Broad Institute Genome Sequencing Center for Infectious Disease"/>
            <person name="Wu L."/>
            <person name="Ma J."/>
        </authorList>
    </citation>
    <scope>NUCLEOTIDE SEQUENCE [LARGE SCALE GENOMIC DNA]</scope>
    <source>
        <strain evidence="8">CGMCC 1.15439</strain>
    </source>
</reference>
<dbReference type="PANTHER" id="PTHR40980:SF4">
    <property type="entry name" value="TONB-DEPENDENT RECEPTOR-LIKE BETA-BARREL DOMAIN-CONTAINING PROTEIN"/>
    <property type="match status" value="1"/>
</dbReference>
<name>A0ABQ1FWM4_9GAMM</name>
<dbReference type="InterPro" id="IPR012910">
    <property type="entry name" value="Plug_dom"/>
</dbReference>